<reference evidence="1 2" key="2">
    <citation type="journal article" date="2019" name="G3 (Bethesda)">
        <title>Hybrid Assembly of the Genome of the Entomopathogenic Nematode Steinernema carpocapsae Identifies the X-Chromosome.</title>
        <authorList>
            <person name="Serra L."/>
            <person name="Macchietto M."/>
            <person name="Macias-Munoz A."/>
            <person name="McGill C.J."/>
            <person name="Rodriguez I.M."/>
            <person name="Rodriguez B."/>
            <person name="Murad R."/>
            <person name="Mortazavi A."/>
        </authorList>
    </citation>
    <scope>NUCLEOTIDE SEQUENCE [LARGE SCALE GENOMIC DNA]</scope>
    <source>
        <strain evidence="1 2">ALL</strain>
    </source>
</reference>
<dbReference type="Proteomes" id="UP000298663">
    <property type="component" value="Unassembled WGS sequence"/>
</dbReference>
<gene>
    <name evidence="1" type="ORF">L596_012036</name>
</gene>
<evidence type="ECO:0000313" key="1">
    <source>
        <dbReference type="EMBL" id="TKR87673.1"/>
    </source>
</evidence>
<keyword evidence="2" id="KW-1185">Reference proteome</keyword>
<dbReference type="EMBL" id="AZBU02000003">
    <property type="protein sequence ID" value="TKR87673.1"/>
    <property type="molecule type" value="Genomic_DNA"/>
</dbReference>
<reference evidence="1 2" key="1">
    <citation type="journal article" date="2015" name="Genome Biol.">
        <title>Comparative genomics of Steinernema reveals deeply conserved gene regulatory networks.</title>
        <authorList>
            <person name="Dillman A.R."/>
            <person name="Macchietto M."/>
            <person name="Porter C.F."/>
            <person name="Rogers A."/>
            <person name="Williams B."/>
            <person name="Antoshechkin I."/>
            <person name="Lee M.M."/>
            <person name="Goodwin Z."/>
            <person name="Lu X."/>
            <person name="Lewis E.E."/>
            <person name="Goodrich-Blair H."/>
            <person name="Stock S.P."/>
            <person name="Adams B.J."/>
            <person name="Sternberg P.W."/>
            <person name="Mortazavi A."/>
        </authorList>
    </citation>
    <scope>NUCLEOTIDE SEQUENCE [LARGE SCALE GENOMIC DNA]</scope>
    <source>
        <strain evidence="1 2">ALL</strain>
    </source>
</reference>
<organism evidence="1 2">
    <name type="scientific">Steinernema carpocapsae</name>
    <name type="common">Entomopathogenic nematode</name>
    <dbReference type="NCBI Taxonomy" id="34508"/>
    <lineage>
        <taxon>Eukaryota</taxon>
        <taxon>Metazoa</taxon>
        <taxon>Ecdysozoa</taxon>
        <taxon>Nematoda</taxon>
        <taxon>Chromadorea</taxon>
        <taxon>Rhabditida</taxon>
        <taxon>Tylenchina</taxon>
        <taxon>Panagrolaimomorpha</taxon>
        <taxon>Strongyloidoidea</taxon>
        <taxon>Steinernematidae</taxon>
        <taxon>Steinernema</taxon>
    </lineage>
</organism>
<dbReference type="OrthoDB" id="264354at2759"/>
<dbReference type="AlphaFoldDB" id="A0A4U5NWP4"/>
<sequence length="115" mass="12539">MPRKPPACSQELHCPMDQCEQSRGSPGRTCLGSNRQGEMHGLRQLDPIEQLPSELPIPVVPDNQCSVRGFLPWGCCSPSRAANGERRGLFVCGNNHGNSVRSSADADRVLWVGSR</sequence>
<accession>A0A4U5NWP4</accession>
<protein>
    <submittedName>
        <fullName evidence="1">Uncharacterized protein</fullName>
    </submittedName>
</protein>
<evidence type="ECO:0000313" key="2">
    <source>
        <dbReference type="Proteomes" id="UP000298663"/>
    </source>
</evidence>
<proteinExistence type="predicted"/>
<name>A0A4U5NWP4_STECR</name>
<comment type="caution">
    <text evidence="1">The sequence shown here is derived from an EMBL/GenBank/DDBJ whole genome shotgun (WGS) entry which is preliminary data.</text>
</comment>